<name>A0A1G7SFG8_CHIFI</name>
<dbReference type="EMBL" id="FNBN01000003">
    <property type="protein sequence ID" value="SDG21701.1"/>
    <property type="molecule type" value="Genomic_DNA"/>
</dbReference>
<gene>
    <name evidence="1" type="ORF">SAMN04488121_103851</name>
</gene>
<reference evidence="1 2" key="1">
    <citation type="submission" date="2016-10" db="EMBL/GenBank/DDBJ databases">
        <authorList>
            <person name="de Groot N.N."/>
        </authorList>
    </citation>
    <scope>NUCLEOTIDE SEQUENCE [LARGE SCALE GENOMIC DNA]</scope>
    <source>
        <strain evidence="1 2">DSM 527</strain>
    </source>
</reference>
<proteinExistence type="predicted"/>
<accession>A0A1G7SFG8</accession>
<dbReference type="STRING" id="104663.SAMN04488121_103851"/>
<organism evidence="1 2">
    <name type="scientific">Chitinophaga filiformis</name>
    <name type="common">Myxococcus filiformis</name>
    <name type="synonym">Flexibacter filiformis</name>
    <dbReference type="NCBI Taxonomy" id="104663"/>
    <lineage>
        <taxon>Bacteria</taxon>
        <taxon>Pseudomonadati</taxon>
        <taxon>Bacteroidota</taxon>
        <taxon>Chitinophagia</taxon>
        <taxon>Chitinophagales</taxon>
        <taxon>Chitinophagaceae</taxon>
        <taxon>Chitinophaga</taxon>
    </lineage>
</organism>
<dbReference type="AlphaFoldDB" id="A0A1G7SFG8"/>
<sequence>MQRYKTIVNDRNAIPLSVLAFGGILSSDETADMQER</sequence>
<evidence type="ECO:0000313" key="2">
    <source>
        <dbReference type="Proteomes" id="UP000199045"/>
    </source>
</evidence>
<dbReference type="Proteomes" id="UP000199045">
    <property type="component" value="Unassembled WGS sequence"/>
</dbReference>
<protein>
    <submittedName>
        <fullName evidence="1">Uncharacterized protein</fullName>
    </submittedName>
</protein>
<evidence type="ECO:0000313" key="1">
    <source>
        <dbReference type="EMBL" id="SDG21701.1"/>
    </source>
</evidence>